<feature type="transmembrane region" description="Helical" evidence="6">
    <location>
        <begin position="410"/>
        <end position="438"/>
    </location>
</feature>
<dbReference type="InterPro" id="IPR011701">
    <property type="entry name" value="MFS"/>
</dbReference>
<feature type="transmembrane region" description="Helical" evidence="6">
    <location>
        <begin position="245"/>
        <end position="265"/>
    </location>
</feature>
<feature type="transmembrane region" description="Helical" evidence="6">
    <location>
        <begin position="188"/>
        <end position="207"/>
    </location>
</feature>
<feature type="transmembrane region" description="Helical" evidence="6">
    <location>
        <begin position="47"/>
        <end position="67"/>
    </location>
</feature>
<evidence type="ECO:0000256" key="2">
    <source>
        <dbReference type="ARBA" id="ARBA00022448"/>
    </source>
</evidence>
<evidence type="ECO:0000256" key="5">
    <source>
        <dbReference type="ARBA" id="ARBA00023136"/>
    </source>
</evidence>
<evidence type="ECO:0000313" key="9">
    <source>
        <dbReference type="Proteomes" id="UP001467690"/>
    </source>
</evidence>
<reference evidence="8 9" key="1">
    <citation type="submission" date="2024-06" db="EMBL/GenBank/DDBJ databases">
        <authorList>
            <person name="Chen R.Y."/>
        </authorList>
    </citation>
    <scope>NUCLEOTIDE SEQUENCE [LARGE SCALE GENOMIC DNA]</scope>
    <source>
        <strain evidence="8 9">D2</strain>
    </source>
</reference>
<dbReference type="EMBL" id="JBELOE010000231">
    <property type="protein sequence ID" value="MER2492795.1"/>
    <property type="molecule type" value="Genomic_DNA"/>
</dbReference>
<feature type="transmembrane region" description="Helical" evidence="6">
    <location>
        <begin position="7"/>
        <end position="27"/>
    </location>
</feature>
<feature type="transmembrane region" description="Helical" evidence="6">
    <location>
        <begin position="79"/>
        <end position="96"/>
    </location>
</feature>
<evidence type="ECO:0000256" key="3">
    <source>
        <dbReference type="ARBA" id="ARBA00022692"/>
    </source>
</evidence>
<dbReference type="InterPro" id="IPR020846">
    <property type="entry name" value="MFS_dom"/>
</dbReference>
<organism evidence="8 9">
    <name type="scientific">Catenovulum sediminis</name>
    <dbReference type="NCBI Taxonomy" id="1740262"/>
    <lineage>
        <taxon>Bacteria</taxon>
        <taxon>Pseudomonadati</taxon>
        <taxon>Pseudomonadota</taxon>
        <taxon>Gammaproteobacteria</taxon>
        <taxon>Alteromonadales</taxon>
        <taxon>Alteromonadaceae</taxon>
        <taxon>Catenovulum</taxon>
    </lineage>
</organism>
<dbReference type="Pfam" id="PF13347">
    <property type="entry name" value="MFS_2"/>
    <property type="match status" value="1"/>
</dbReference>
<dbReference type="PANTHER" id="PTHR19432">
    <property type="entry name" value="SUGAR TRANSPORTER"/>
    <property type="match status" value="1"/>
</dbReference>
<dbReference type="PANTHER" id="PTHR19432:SF35">
    <property type="entry name" value="SOLUTE CARRIER FAMILY 45 MEMBER 3 ISOFORM X1"/>
    <property type="match status" value="1"/>
</dbReference>
<dbReference type="Gene3D" id="1.20.1250.20">
    <property type="entry name" value="MFS general substrate transporter like domains"/>
    <property type="match status" value="2"/>
</dbReference>
<sequence length="493" mass="53717">MNQPKLTFWQIWNVSFGFLGVQIGFALQNANISRVLSDLGANLYSLSYMWLLAPIMGIIIQPLVGASSDKIWTKLGRRGPFILAGALTATIAMILMPQAPVFVAFITPMIFGLMMLAIMDAAFNVAFQPFRALVSDMVPESQRNQGYAVQSLLINIGAVVGSILPFVLTNVLAMNNQAELGEVAETVAWSFYLGAAIMIGSVLWTIIKTKEYEPKSYNQYKGLNESDKASFFKLILSMPKTMKQLAIVQFFSWLPMFLMWVYIFAAVTQTAWGIDPQWFDPDYINSVEQVPAEVIAAKGAAGDWIGILYAMMYISAAVFSAFMSKLAHRFGRKIVYAFGLAAGGIGFLTMGMFTDPQIVHLNLYITQVSVPAGAVGLLLPMAGVGIAWAALIAMPYSILAGSLPANKTGVYMGIFNFTVAGPQIICGFLAGPMLLYLFDNHAISMMWLAGISLVLGAASVFFVQDKLQPDQAQKQQDVDEAKTKTVAAEQGIV</sequence>
<keyword evidence="3 6" id="KW-0812">Transmembrane</keyword>
<protein>
    <submittedName>
        <fullName evidence="8">MFS transporter</fullName>
    </submittedName>
</protein>
<feature type="transmembrane region" description="Helical" evidence="6">
    <location>
        <begin position="374"/>
        <end position="398"/>
    </location>
</feature>
<feature type="transmembrane region" description="Helical" evidence="6">
    <location>
        <begin position="102"/>
        <end position="127"/>
    </location>
</feature>
<feature type="domain" description="Major facilitator superfamily (MFS) profile" evidence="7">
    <location>
        <begin position="10"/>
        <end position="468"/>
    </location>
</feature>
<dbReference type="InterPro" id="IPR036259">
    <property type="entry name" value="MFS_trans_sf"/>
</dbReference>
<feature type="transmembrane region" description="Helical" evidence="6">
    <location>
        <begin position="147"/>
        <end position="168"/>
    </location>
</feature>
<keyword evidence="4 6" id="KW-1133">Transmembrane helix</keyword>
<evidence type="ECO:0000313" key="8">
    <source>
        <dbReference type="EMBL" id="MER2492795.1"/>
    </source>
</evidence>
<feature type="transmembrane region" description="Helical" evidence="6">
    <location>
        <begin position="304"/>
        <end position="322"/>
    </location>
</feature>
<comment type="caution">
    <text evidence="8">The sequence shown here is derived from an EMBL/GenBank/DDBJ whole genome shotgun (WGS) entry which is preliminary data.</text>
</comment>
<feature type="transmembrane region" description="Helical" evidence="6">
    <location>
        <begin position="444"/>
        <end position="463"/>
    </location>
</feature>
<dbReference type="PROSITE" id="PS50850">
    <property type="entry name" value="MFS"/>
    <property type="match status" value="1"/>
</dbReference>
<keyword evidence="5 6" id="KW-0472">Membrane</keyword>
<gene>
    <name evidence="8" type="ORF">ABS311_12990</name>
</gene>
<evidence type="ECO:0000256" key="1">
    <source>
        <dbReference type="ARBA" id="ARBA00004141"/>
    </source>
</evidence>
<evidence type="ECO:0000256" key="6">
    <source>
        <dbReference type="SAM" id="Phobius"/>
    </source>
</evidence>
<feature type="transmembrane region" description="Helical" evidence="6">
    <location>
        <begin position="334"/>
        <end position="354"/>
    </location>
</feature>
<comment type="subcellular location">
    <subcellularLocation>
        <location evidence="1">Membrane</location>
        <topology evidence="1">Multi-pass membrane protein</topology>
    </subcellularLocation>
</comment>
<dbReference type="Pfam" id="PF07690">
    <property type="entry name" value="MFS_1"/>
    <property type="match status" value="1"/>
</dbReference>
<accession>A0ABV1RIU6</accession>
<name>A0ABV1RIU6_9ALTE</name>
<keyword evidence="9" id="KW-1185">Reference proteome</keyword>
<dbReference type="Proteomes" id="UP001467690">
    <property type="component" value="Unassembled WGS sequence"/>
</dbReference>
<keyword evidence="2" id="KW-0813">Transport</keyword>
<proteinExistence type="predicted"/>
<dbReference type="RefSeq" id="WP_350402266.1">
    <property type="nucleotide sequence ID" value="NZ_JBELOE010000231.1"/>
</dbReference>
<dbReference type="SUPFAM" id="SSF103473">
    <property type="entry name" value="MFS general substrate transporter"/>
    <property type="match status" value="1"/>
</dbReference>
<evidence type="ECO:0000259" key="7">
    <source>
        <dbReference type="PROSITE" id="PS50850"/>
    </source>
</evidence>
<evidence type="ECO:0000256" key="4">
    <source>
        <dbReference type="ARBA" id="ARBA00022989"/>
    </source>
</evidence>